<evidence type="ECO:0000313" key="12">
    <source>
        <dbReference type="EMBL" id="KAF2602152.1"/>
    </source>
</evidence>
<keyword evidence="3 10" id="KW-0690">Ribosome biogenesis</keyword>
<feature type="binding site" evidence="10">
    <location>
        <position position="25"/>
    </location>
    <ligand>
        <name>ATP</name>
        <dbReference type="ChEBI" id="CHEBI:30616"/>
    </ligand>
</feature>
<gene>
    <name evidence="12" type="ORF">F2Q70_00027545</name>
</gene>
<feature type="binding site" evidence="10">
    <location>
        <position position="22"/>
    </location>
    <ligand>
        <name>ATP</name>
        <dbReference type="ChEBI" id="CHEBI:30616"/>
    </ligand>
</feature>
<evidence type="ECO:0000256" key="11">
    <source>
        <dbReference type="SAM" id="MobiDB-lite"/>
    </source>
</evidence>
<evidence type="ECO:0000256" key="6">
    <source>
        <dbReference type="ARBA" id="ARBA00022741"/>
    </source>
</evidence>
<dbReference type="FunFam" id="3.40.50.300:FF:000372">
    <property type="entry name" value="Adenylate kinase isoenzyme 6 homolog"/>
    <property type="match status" value="1"/>
</dbReference>
<keyword evidence="6 10" id="KW-0547">Nucleotide-binding</keyword>
<comment type="subcellular location">
    <subcellularLocation>
        <location evidence="10">Cytoplasm</location>
    </subcellularLocation>
    <subcellularLocation>
        <location evidence="10">Nucleus</location>
    </subcellularLocation>
</comment>
<dbReference type="GO" id="GO:0004017">
    <property type="term" value="F:AMP kinase activity"/>
    <property type="evidence" value="ECO:0007669"/>
    <property type="project" value="UniProtKB-UniRule"/>
</dbReference>
<keyword evidence="4 10" id="KW-0698">rRNA processing</keyword>
<comment type="similarity">
    <text evidence="10">Belongs to the adenylate kinase family. AK6 subfamily.</text>
</comment>
<comment type="catalytic activity">
    <reaction evidence="10">
        <text>ATP + H2O = ADP + phosphate + H(+)</text>
        <dbReference type="Rhea" id="RHEA:13065"/>
        <dbReference type="ChEBI" id="CHEBI:15377"/>
        <dbReference type="ChEBI" id="CHEBI:15378"/>
        <dbReference type="ChEBI" id="CHEBI:30616"/>
        <dbReference type="ChEBI" id="CHEBI:43474"/>
        <dbReference type="ChEBI" id="CHEBI:456216"/>
    </reaction>
</comment>
<feature type="region of interest" description="Disordered" evidence="11">
    <location>
        <begin position="287"/>
        <end position="306"/>
    </location>
</feature>
<accession>A0A8S9L7I1</accession>
<feature type="binding site" evidence="10">
    <location>
        <position position="24"/>
    </location>
    <ligand>
        <name>ATP</name>
        <dbReference type="ChEBI" id="CHEBI:30616"/>
    </ligand>
</feature>
<dbReference type="PANTHER" id="PTHR12595">
    <property type="entry name" value="POS9-ACTIVATING FACTOR FAP7-RELATED"/>
    <property type="match status" value="1"/>
</dbReference>
<reference evidence="12" key="1">
    <citation type="submission" date="2019-12" db="EMBL/GenBank/DDBJ databases">
        <title>Genome sequencing and annotation of Brassica cretica.</title>
        <authorList>
            <person name="Studholme D.J."/>
            <person name="Sarris P.F."/>
        </authorList>
    </citation>
    <scope>NUCLEOTIDE SEQUENCE</scope>
    <source>
        <strain evidence="12">PFS-102/07</strain>
        <tissue evidence="12">Leaf</tissue>
    </source>
</reference>
<dbReference type="EC" id="2.7.4.3" evidence="10"/>
<dbReference type="GO" id="GO:0016887">
    <property type="term" value="F:ATP hydrolysis activity"/>
    <property type="evidence" value="ECO:0007669"/>
    <property type="project" value="UniProtKB-UniRule"/>
</dbReference>
<dbReference type="SUPFAM" id="SSF52540">
    <property type="entry name" value="P-loop containing nucleoside triphosphate hydrolases"/>
    <property type="match status" value="1"/>
</dbReference>
<sequence>MAGANSGTRRQKPNILITGTPGTGKSTTASALAEVTNFKHICVGDLVKEKILHDGWDDQFECHVINKDLVCDELEDIMEGGGNIVDYHGCDFFPERWFDRVVVLQTENSVLYDRLTRRGYSGTKLSNNIECEIFQVMLGEASDRYREEIVTAMQSDTIEDISDNVVSLTEWIESWSPWPLGVVGELDGKCSCQLDHHNRQVMSFPPPPPNDFFLPPLMTEDAAMEIFIRSSTVALLSCVLIPPMEEADWRNHRRSRRSEICSLWKHIRVSWPAIFLTARNHEPIETKKKTTTVSADEDLSSSQVKP</sequence>
<comment type="caution">
    <text evidence="12">The sequence shown here is derived from an EMBL/GenBank/DDBJ whole genome shotgun (WGS) entry which is preliminary data.</text>
</comment>
<evidence type="ECO:0000256" key="2">
    <source>
        <dbReference type="ARBA" id="ARBA00022490"/>
    </source>
</evidence>
<evidence type="ECO:0000256" key="5">
    <source>
        <dbReference type="ARBA" id="ARBA00022679"/>
    </source>
</evidence>
<evidence type="ECO:0000256" key="9">
    <source>
        <dbReference type="ARBA" id="ARBA00023242"/>
    </source>
</evidence>
<proteinExistence type="inferred from homology"/>
<keyword evidence="2 10" id="KW-0963">Cytoplasm</keyword>
<evidence type="ECO:0000256" key="7">
    <source>
        <dbReference type="ARBA" id="ARBA00022777"/>
    </source>
</evidence>
<keyword evidence="9 10" id="KW-0539">Nucleus</keyword>
<keyword evidence="5 10" id="KW-0808">Transferase</keyword>
<dbReference type="InterPro" id="IPR020618">
    <property type="entry name" value="Adenyl_kinase_AK6"/>
</dbReference>
<evidence type="ECO:0000256" key="1">
    <source>
        <dbReference type="ARBA" id="ARBA00000582"/>
    </source>
</evidence>
<feature type="region of interest" description="Disordered" evidence="11">
    <location>
        <begin position="1"/>
        <end position="25"/>
    </location>
</feature>
<dbReference type="InterPro" id="IPR027417">
    <property type="entry name" value="P-loop_NTPase"/>
</dbReference>
<feature type="region of interest" description="NMPbind" evidence="10">
    <location>
        <begin position="42"/>
        <end position="65"/>
    </location>
</feature>
<dbReference type="GO" id="GO:0005524">
    <property type="term" value="F:ATP binding"/>
    <property type="evidence" value="ECO:0007669"/>
    <property type="project" value="UniProtKB-KW"/>
</dbReference>
<comment type="subunit">
    <text evidence="10">Interacts with small ribosomal subunit protein uS11. Not a structural component of 43S pre-ribosomes, but transiently interacts with them by binding to uS11.</text>
</comment>
<organism evidence="12">
    <name type="scientific">Brassica cretica</name>
    <name type="common">Mustard</name>
    <dbReference type="NCBI Taxonomy" id="69181"/>
    <lineage>
        <taxon>Eukaryota</taxon>
        <taxon>Viridiplantae</taxon>
        <taxon>Streptophyta</taxon>
        <taxon>Embryophyta</taxon>
        <taxon>Tracheophyta</taxon>
        <taxon>Spermatophyta</taxon>
        <taxon>Magnoliopsida</taxon>
        <taxon>eudicotyledons</taxon>
        <taxon>Gunneridae</taxon>
        <taxon>Pentapetalae</taxon>
        <taxon>rosids</taxon>
        <taxon>malvids</taxon>
        <taxon>Brassicales</taxon>
        <taxon>Brassicaceae</taxon>
        <taxon>Brassiceae</taxon>
        <taxon>Brassica</taxon>
    </lineage>
</organism>
<feature type="region of interest" description="LID" evidence="10">
    <location>
        <begin position="117"/>
        <end position="127"/>
    </location>
</feature>
<feature type="binding site" evidence="10">
    <location>
        <position position="27"/>
    </location>
    <ligand>
        <name>ATP</name>
        <dbReference type="ChEBI" id="CHEBI:30616"/>
    </ligand>
</feature>
<feature type="binding site" evidence="10">
    <location>
        <position position="118"/>
    </location>
    <ligand>
        <name>ATP</name>
        <dbReference type="ChEBI" id="CHEBI:30616"/>
    </ligand>
</feature>
<protein>
    <recommendedName>
        <fullName evidence="10">Adenylate kinase isoenzyme 6 homolog</fullName>
        <shortName evidence="10">AK6</shortName>
        <ecNumber evidence="10">2.7.4.3</ecNumber>
    </recommendedName>
    <alternativeName>
        <fullName evidence="10">Dual activity adenylate kinase/ATPase</fullName>
        <shortName evidence="10">AK/ATPase</shortName>
    </alternativeName>
</protein>
<evidence type="ECO:0000256" key="10">
    <source>
        <dbReference type="HAMAP-Rule" id="MF_03173"/>
    </source>
</evidence>
<keyword evidence="7 10" id="KW-0418">Kinase</keyword>
<dbReference type="GO" id="GO:0006364">
    <property type="term" value="P:rRNA processing"/>
    <property type="evidence" value="ECO:0007669"/>
    <property type="project" value="UniProtKB-KW"/>
</dbReference>
<dbReference type="HAMAP" id="MF_00039">
    <property type="entry name" value="Adenylate_kinase_AK6"/>
    <property type="match status" value="1"/>
</dbReference>
<feature type="binding site" evidence="10">
    <location>
        <position position="26"/>
    </location>
    <ligand>
        <name>ATP</name>
        <dbReference type="ChEBI" id="CHEBI:30616"/>
    </ligand>
</feature>
<evidence type="ECO:0000256" key="3">
    <source>
        <dbReference type="ARBA" id="ARBA00022517"/>
    </source>
</evidence>
<dbReference type="GO" id="GO:0042274">
    <property type="term" value="P:ribosomal small subunit biogenesis"/>
    <property type="evidence" value="ECO:0007669"/>
    <property type="project" value="UniProtKB-UniRule"/>
</dbReference>
<name>A0A8S9L7I1_BRACR</name>
<dbReference type="EMBL" id="QGKY02000094">
    <property type="protein sequence ID" value="KAF2602152.1"/>
    <property type="molecule type" value="Genomic_DNA"/>
</dbReference>
<evidence type="ECO:0000256" key="8">
    <source>
        <dbReference type="ARBA" id="ARBA00022840"/>
    </source>
</evidence>
<evidence type="ECO:0000256" key="4">
    <source>
        <dbReference type="ARBA" id="ARBA00022552"/>
    </source>
</evidence>
<dbReference type="PANTHER" id="PTHR12595:SF0">
    <property type="entry name" value="ADENYLATE KINASE ISOENZYME 6"/>
    <property type="match status" value="1"/>
</dbReference>
<dbReference type="GO" id="GO:0005634">
    <property type="term" value="C:nucleus"/>
    <property type="evidence" value="ECO:0007669"/>
    <property type="project" value="UniProtKB-SubCell"/>
</dbReference>
<comment type="caution">
    <text evidence="10">Lacks conserved residue(s) required for the propagation of feature annotation.</text>
</comment>
<keyword evidence="8 10" id="KW-0067">ATP-binding</keyword>
<dbReference type="AlphaFoldDB" id="A0A8S9L7I1"/>
<comment type="catalytic activity">
    <reaction evidence="1 10">
        <text>AMP + ATP = 2 ADP</text>
        <dbReference type="Rhea" id="RHEA:12973"/>
        <dbReference type="ChEBI" id="CHEBI:30616"/>
        <dbReference type="ChEBI" id="CHEBI:456215"/>
        <dbReference type="ChEBI" id="CHEBI:456216"/>
        <dbReference type="EC" id="2.7.4.3"/>
    </reaction>
</comment>
<comment type="function">
    <text evidence="10">Broad-specificity nucleoside monophosphate (NMP) kinase that catalyzes the reversible transfer of the terminal phosphate group between nucleoside triphosphates and monophosphates. Has also ATPase activity. Involved in the late cytoplasmic maturation steps of the 40S ribosomal particles, specifically 18S rRNA maturation. While NMP activity is not required for ribosome maturation, ATPase activity is. Associates transiently with small ribosomal subunit protein uS11. ATP hydrolysis breaks the interaction with uS11. May temporarily remove uS11 from the ribosome to enable a conformational change of the ribosomal RNA that is needed for the final maturation step of the small ribosomal subunit. Its NMP activity may have a role in nuclear energy homeostasis.</text>
</comment>
<dbReference type="Pfam" id="PF13238">
    <property type="entry name" value="AAA_18"/>
    <property type="match status" value="1"/>
</dbReference>
<dbReference type="Gene3D" id="3.40.50.300">
    <property type="entry name" value="P-loop containing nucleotide triphosphate hydrolases"/>
    <property type="match status" value="1"/>
</dbReference>
<dbReference type="GO" id="GO:0005737">
    <property type="term" value="C:cytoplasm"/>
    <property type="evidence" value="ECO:0007669"/>
    <property type="project" value="UniProtKB-SubCell"/>
</dbReference>